<comment type="caution">
    <text evidence="5">The sequence shown here is derived from an EMBL/GenBank/DDBJ whole genome shotgun (WGS) entry which is preliminary data.</text>
</comment>
<dbReference type="PROSITE" id="PS50043">
    <property type="entry name" value="HTH_LUXR_2"/>
    <property type="match status" value="1"/>
</dbReference>
<protein>
    <recommendedName>
        <fullName evidence="4">HTH luxR-type domain-containing protein</fullName>
    </recommendedName>
</protein>
<feature type="domain" description="HTH luxR-type" evidence="4">
    <location>
        <begin position="811"/>
        <end position="876"/>
    </location>
</feature>
<dbReference type="SUPFAM" id="SSF48452">
    <property type="entry name" value="TPR-like"/>
    <property type="match status" value="1"/>
</dbReference>
<evidence type="ECO:0000313" key="5">
    <source>
        <dbReference type="EMBL" id="RJT80899.1"/>
    </source>
</evidence>
<dbReference type="Gene3D" id="1.25.40.10">
    <property type="entry name" value="Tetratricopeptide repeat domain"/>
    <property type="match status" value="1"/>
</dbReference>
<dbReference type="InterPro" id="IPR039420">
    <property type="entry name" value="WalR-like"/>
</dbReference>
<evidence type="ECO:0000259" key="4">
    <source>
        <dbReference type="PROSITE" id="PS50043"/>
    </source>
</evidence>
<dbReference type="Pfam" id="PF13191">
    <property type="entry name" value="AAA_16"/>
    <property type="match status" value="1"/>
</dbReference>
<keyword evidence="1" id="KW-0805">Transcription regulation</keyword>
<dbReference type="GO" id="GO:0003677">
    <property type="term" value="F:DNA binding"/>
    <property type="evidence" value="ECO:0007669"/>
    <property type="project" value="UniProtKB-KW"/>
</dbReference>
<dbReference type="InterPro" id="IPR016032">
    <property type="entry name" value="Sig_transdc_resp-reg_C-effctor"/>
</dbReference>
<dbReference type="AlphaFoldDB" id="A0A3A5MCY7"/>
<dbReference type="PROSITE" id="PS00622">
    <property type="entry name" value="HTH_LUXR_1"/>
    <property type="match status" value="1"/>
</dbReference>
<dbReference type="PRINTS" id="PR00038">
    <property type="entry name" value="HTHLUXR"/>
</dbReference>
<dbReference type="SUPFAM" id="SSF52540">
    <property type="entry name" value="P-loop containing nucleoside triphosphate hydrolases"/>
    <property type="match status" value="1"/>
</dbReference>
<dbReference type="EMBL" id="QZVT01000003">
    <property type="protein sequence ID" value="RJT80899.1"/>
    <property type="molecule type" value="Genomic_DNA"/>
</dbReference>
<evidence type="ECO:0000256" key="2">
    <source>
        <dbReference type="ARBA" id="ARBA00023125"/>
    </source>
</evidence>
<dbReference type="OrthoDB" id="3751684at2"/>
<dbReference type="Pfam" id="PF00196">
    <property type="entry name" value="GerE"/>
    <property type="match status" value="1"/>
</dbReference>
<dbReference type="SUPFAM" id="SSF46894">
    <property type="entry name" value="C-terminal effector domain of the bipartite response regulators"/>
    <property type="match status" value="1"/>
</dbReference>
<evidence type="ECO:0000313" key="6">
    <source>
        <dbReference type="Proteomes" id="UP000272560"/>
    </source>
</evidence>
<proteinExistence type="predicted"/>
<dbReference type="PANTHER" id="PTHR43214">
    <property type="entry name" value="TWO-COMPONENT RESPONSE REGULATOR"/>
    <property type="match status" value="1"/>
</dbReference>
<dbReference type="SMART" id="SM00421">
    <property type="entry name" value="HTH_LUXR"/>
    <property type="match status" value="1"/>
</dbReference>
<dbReference type="GO" id="GO:0006355">
    <property type="term" value="P:regulation of DNA-templated transcription"/>
    <property type="evidence" value="ECO:0007669"/>
    <property type="project" value="InterPro"/>
</dbReference>
<dbReference type="Proteomes" id="UP000272560">
    <property type="component" value="Unassembled WGS sequence"/>
</dbReference>
<evidence type="ECO:0000256" key="3">
    <source>
        <dbReference type="ARBA" id="ARBA00023163"/>
    </source>
</evidence>
<dbReference type="InterPro" id="IPR027417">
    <property type="entry name" value="P-loop_NTPase"/>
</dbReference>
<dbReference type="PANTHER" id="PTHR43214:SF41">
    <property type="entry name" value="NITRATE_NITRITE RESPONSE REGULATOR PROTEIN NARP"/>
    <property type="match status" value="1"/>
</dbReference>
<gene>
    <name evidence="5" type="ORF">D6T63_06765</name>
</gene>
<dbReference type="Gene3D" id="1.10.10.10">
    <property type="entry name" value="Winged helix-like DNA-binding domain superfamily/Winged helix DNA-binding domain"/>
    <property type="match status" value="1"/>
</dbReference>
<dbReference type="InterPro" id="IPR036388">
    <property type="entry name" value="WH-like_DNA-bd_sf"/>
</dbReference>
<keyword evidence="2" id="KW-0238">DNA-binding</keyword>
<name>A0A3A5MCY7_9MICC</name>
<dbReference type="CDD" id="cd06170">
    <property type="entry name" value="LuxR_C_like"/>
    <property type="match status" value="1"/>
</dbReference>
<dbReference type="InterPro" id="IPR041664">
    <property type="entry name" value="AAA_16"/>
</dbReference>
<keyword evidence="3" id="KW-0804">Transcription</keyword>
<dbReference type="InterPro" id="IPR011990">
    <property type="entry name" value="TPR-like_helical_dom_sf"/>
</dbReference>
<keyword evidence="6" id="KW-1185">Reference proteome</keyword>
<sequence>MNFLRTDDLLPCRQPVVDALQDVLGLENRHGVLVFGERGMGKSYLLRTLERSAPSGGRRRYVIRATHALRAVPYGALGELLGGVPGPDLLDPIQMLRAVRQRLRSSDGGQAGEVLVDDAQFLDEESAHVLTQLVVTGAIRVVAFADYSLSESSGLYSFANEGYLERLHLEPLPAASMGAVAESALGEAPLGGRAVHHLQQATGGNPMLLNAVLGHTASGRARPVDTAGWNPASTKHPVAGPMADLVASILAPMPEPQRKALDLLALGGAVATADVERLTSAGTVRTLVSQRLAVTHPSESRYLTLRHGLYGEVIRATLPLGRQALLRDELGGSAHALPPYGCHRIRHVEWAVDTGLQVEAGTLLDAARVATHTGHLEASERFIRAIPAGHRFEADIERARLLAVRGHVVAAAQLVTGLDAVDDERARIAVVLQCSAKRLAGEAPSDLLALLDSSMPSLRGAATSTDGDESMVRAQLLRAQLLLDQGNAAAAEVLTDNYQELSPELRAVALALRGQALGMQGRAVEAEQCTQAALDAATADPYALIHILGDVLAQHILVLAHAGRADQALARLEQAESGTVPFGAADALRGIVLIRQGHFSDGMQSLVPALARLRSTDPQLLLPYALGTASWGAAVLGRTNQAWSLIDEFRKLKPRGSVELGVLGRAFADAAASLCPRPTEPPASLDALMAEVHPAGLRACEKDILVLAVLLGRDEAADLLARLTTDMHGDEALILGSFARAVGAGDGIELGEISDRAAAFGLPLIAVDAAGRARALQQSDFRASSGARSVSRRLGKYSAPFVGTRFEVPGGARSVNDLTRSEAAVARLIATGESNKGIAESLFVSVRTVEGHLHRIYVKLGINGRLELVQELQDQEQALRASGTASR</sequence>
<accession>A0A3A5MCY7</accession>
<dbReference type="InterPro" id="IPR000792">
    <property type="entry name" value="Tscrpt_reg_LuxR_C"/>
</dbReference>
<organism evidence="5 6">
    <name type="scientific">Arthrobacter cheniae</name>
    <dbReference type="NCBI Taxonomy" id="1258888"/>
    <lineage>
        <taxon>Bacteria</taxon>
        <taxon>Bacillati</taxon>
        <taxon>Actinomycetota</taxon>
        <taxon>Actinomycetes</taxon>
        <taxon>Micrococcales</taxon>
        <taxon>Micrococcaceae</taxon>
        <taxon>Arthrobacter</taxon>
    </lineage>
</organism>
<evidence type="ECO:0000256" key="1">
    <source>
        <dbReference type="ARBA" id="ARBA00023015"/>
    </source>
</evidence>
<reference evidence="5 6" key="1">
    <citation type="submission" date="2018-09" db="EMBL/GenBank/DDBJ databases">
        <title>Novel species of Arthrobacter.</title>
        <authorList>
            <person name="Liu Q."/>
            <person name="Xin Y.-H."/>
        </authorList>
    </citation>
    <scope>NUCLEOTIDE SEQUENCE [LARGE SCALE GENOMIC DNA]</scope>
    <source>
        <strain evidence="5 6">Hz2</strain>
    </source>
</reference>
<dbReference type="RefSeq" id="WP_120148245.1">
    <property type="nucleotide sequence ID" value="NZ_QZVT01000003.1"/>
</dbReference>